<dbReference type="STRING" id="105785.A0A2J7R232"/>
<evidence type="ECO:0000313" key="19">
    <source>
        <dbReference type="Proteomes" id="UP000235965"/>
    </source>
</evidence>
<evidence type="ECO:0000256" key="12">
    <source>
        <dbReference type="ARBA" id="ARBA00032242"/>
    </source>
</evidence>
<feature type="domain" description="Protein kinase" evidence="17">
    <location>
        <begin position="9"/>
        <end position="265"/>
    </location>
</feature>
<dbReference type="GO" id="GO:0004674">
    <property type="term" value="F:protein serine/threonine kinase activity"/>
    <property type="evidence" value="ECO:0007669"/>
    <property type="project" value="UniProtKB-KW"/>
</dbReference>
<keyword evidence="11" id="KW-0072">Autophagy</keyword>
<dbReference type="FunFam" id="1.10.510.10:FF:000804">
    <property type="entry name" value="Blast:Serine/threonine-protein kinase ULK3"/>
    <property type="match status" value="1"/>
</dbReference>
<dbReference type="Pfam" id="PF00069">
    <property type="entry name" value="Pkinase"/>
    <property type="match status" value="1"/>
</dbReference>
<dbReference type="InterPro" id="IPR036181">
    <property type="entry name" value="MIT_dom_sf"/>
</dbReference>
<keyword evidence="7" id="KW-0677">Repeat</keyword>
<evidence type="ECO:0000256" key="7">
    <source>
        <dbReference type="ARBA" id="ARBA00022737"/>
    </source>
</evidence>
<dbReference type="InterPro" id="IPR011009">
    <property type="entry name" value="Kinase-like_dom_sf"/>
</dbReference>
<dbReference type="InterPro" id="IPR008271">
    <property type="entry name" value="Ser/Thr_kinase_AS"/>
</dbReference>
<dbReference type="PANTHER" id="PTHR24348">
    <property type="entry name" value="SERINE/THREONINE-PROTEIN KINASE UNC-51-RELATED"/>
    <property type="match status" value="1"/>
</dbReference>
<dbReference type="GO" id="GO:0000045">
    <property type="term" value="P:autophagosome assembly"/>
    <property type="evidence" value="ECO:0007669"/>
    <property type="project" value="TreeGrafter"/>
</dbReference>
<evidence type="ECO:0000256" key="15">
    <source>
        <dbReference type="PROSITE-ProRule" id="PRU10141"/>
    </source>
</evidence>
<dbReference type="Proteomes" id="UP000235965">
    <property type="component" value="Unassembled WGS sequence"/>
</dbReference>
<dbReference type="SUPFAM" id="SSF116846">
    <property type="entry name" value="MIT domain"/>
    <property type="match status" value="2"/>
</dbReference>
<evidence type="ECO:0000256" key="3">
    <source>
        <dbReference type="ARBA" id="ARBA00021644"/>
    </source>
</evidence>
<dbReference type="FunFam" id="3.30.200.20:FF:000042">
    <property type="entry name" value="Aurora kinase A"/>
    <property type="match status" value="1"/>
</dbReference>
<evidence type="ECO:0000256" key="8">
    <source>
        <dbReference type="ARBA" id="ARBA00022741"/>
    </source>
</evidence>
<evidence type="ECO:0000256" key="5">
    <source>
        <dbReference type="ARBA" id="ARBA00022527"/>
    </source>
</evidence>
<dbReference type="OrthoDB" id="346907at2759"/>
<dbReference type="PROSITE" id="PS50011">
    <property type="entry name" value="PROTEIN_KINASE_DOM"/>
    <property type="match status" value="1"/>
</dbReference>
<evidence type="ECO:0000313" key="18">
    <source>
        <dbReference type="EMBL" id="PNF34894.1"/>
    </source>
</evidence>
<evidence type="ECO:0000256" key="13">
    <source>
        <dbReference type="ARBA" id="ARBA00047899"/>
    </source>
</evidence>
<evidence type="ECO:0000256" key="9">
    <source>
        <dbReference type="ARBA" id="ARBA00022777"/>
    </source>
</evidence>
<evidence type="ECO:0000256" key="16">
    <source>
        <dbReference type="RuleBase" id="RU000304"/>
    </source>
</evidence>
<keyword evidence="4" id="KW-0963">Cytoplasm</keyword>
<keyword evidence="8 15" id="KW-0547">Nucleotide-binding</keyword>
<keyword evidence="9 18" id="KW-0418">Kinase</keyword>
<dbReference type="CDD" id="cd14121">
    <property type="entry name" value="STKc_ULK3"/>
    <property type="match status" value="1"/>
</dbReference>
<dbReference type="SMART" id="SM00220">
    <property type="entry name" value="S_TKc"/>
    <property type="match status" value="1"/>
</dbReference>
<feature type="binding site" evidence="15">
    <location>
        <position position="39"/>
    </location>
    <ligand>
        <name>ATP</name>
        <dbReference type="ChEBI" id="CHEBI:30616"/>
    </ligand>
</feature>
<evidence type="ECO:0000256" key="14">
    <source>
        <dbReference type="ARBA" id="ARBA00048679"/>
    </source>
</evidence>
<dbReference type="SUPFAM" id="SSF56112">
    <property type="entry name" value="Protein kinase-like (PK-like)"/>
    <property type="match status" value="1"/>
</dbReference>
<dbReference type="GO" id="GO:0034045">
    <property type="term" value="C:phagophore assembly site membrane"/>
    <property type="evidence" value="ECO:0007669"/>
    <property type="project" value="TreeGrafter"/>
</dbReference>
<dbReference type="GO" id="GO:0000422">
    <property type="term" value="P:autophagy of mitochondrion"/>
    <property type="evidence" value="ECO:0007669"/>
    <property type="project" value="TreeGrafter"/>
</dbReference>
<dbReference type="InParanoid" id="A0A2J7R232"/>
<evidence type="ECO:0000256" key="11">
    <source>
        <dbReference type="ARBA" id="ARBA00023006"/>
    </source>
</evidence>
<comment type="caution">
    <text evidence="18">The sequence shown here is derived from an EMBL/GenBank/DDBJ whole genome shotgun (WGS) entry which is preliminary data.</text>
</comment>
<sequence length="465" mass="53023">MSLPHVKDYTLVEKLGSGSYSVVYKGFKKNGPREVVAVKCVERKRLSRTAVNNIVTEITLLKLLKHENIVQMKDFQWDERYIFIIMEYCEHGDLSHFIRKRRKLPEATCKKFLQQLALALKFLRSHNVCHMDLKPQNLLLTSTPNLTLKLADFGLAQYLSAEDQNSSLKGSPLYMAPEIILKHEYNAQVDLWSVGVIMYECLFGRAPYSSNDFKELAEKIKLQIPIEVPPGSQISSSCRDLLMSLLQHDPEKRINYEAFFKHSFLDLEHMPTPESYQKAVDLVCSAVRHDAENNYLEAFTLYIESLQYFIPLVNAEMDVKKKAAMRSKVNEYIKRAEDLKRIIYAKEDSGAGGQLQTYEKIRLDATELSQLCNATPAIAAALEIGSSAEQYVSEGHYQSALDKFQSCLGILIPLLNNEPKGHRRDLLYNQIQLWMTQAESTKALLHVADFKDAVIPDNTGSCHIH</sequence>
<keyword evidence="5 16" id="KW-0723">Serine/threonine-protein kinase</keyword>
<dbReference type="Gene3D" id="3.30.200.20">
    <property type="entry name" value="Phosphorylase Kinase, domain 1"/>
    <property type="match status" value="1"/>
</dbReference>
<evidence type="ECO:0000256" key="2">
    <source>
        <dbReference type="ARBA" id="ARBA00012513"/>
    </source>
</evidence>
<reference evidence="18 19" key="1">
    <citation type="submission" date="2017-12" db="EMBL/GenBank/DDBJ databases">
        <title>Hemimetabolous genomes reveal molecular basis of termite eusociality.</title>
        <authorList>
            <person name="Harrison M.C."/>
            <person name="Jongepier E."/>
            <person name="Robertson H.M."/>
            <person name="Arning N."/>
            <person name="Bitard-Feildel T."/>
            <person name="Chao H."/>
            <person name="Childers C.P."/>
            <person name="Dinh H."/>
            <person name="Doddapaneni H."/>
            <person name="Dugan S."/>
            <person name="Gowin J."/>
            <person name="Greiner C."/>
            <person name="Han Y."/>
            <person name="Hu H."/>
            <person name="Hughes D.S.T."/>
            <person name="Huylmans A.-K."/>
            <person name="Kemena C."/>
            <person name="Kremer L.P.M."/>
            <person name="Lee S.L."/>
            <person name="Lopez-Ezquerra A."/>
            <person name="Mallet L."/>
            <person name="Monroy-Kuhn J.M."/>
            <person name="Moser A."/>
            <person name="Murali S.C."/>
            <person name="Muzny D.M."/>
            <person name="Otani S."/>
            <person name="Piulachs M.-D."/>
            <person name="Poelchau M."/>
            <person name="Qu J."/>
            <person name="Schaub F."/>
            <person name="Wada-Katsumata A."/>
            <person name="Worley K.C."/>
            <person name="Xie Q."/>
            <person name="Ylla G."/>
            <person name="Poulsen M."/>
            <person name="Gibbs R.A."/>
            <person name="Schal C."/>
            <person name="Richards S."/>
            <person name="Belles X."/>
            <person name="Korb J."/>
            <person name="Bornberg-Bauer E."/>
        </authorList>
    </citation>
    <scope>NUCLEOTIDE SEQUENCE [LARGE SCALE GENOMIC DNA]</scope>
    <source>
        <tissue evidence="18">Whole body</tissue>
    </source>
</reference>
<name>A0A2J7R232_9NEOP</name>
<dbReference type="GO" id="GO:0005776">
    <property type="term" value="C:autophagosome"/>
    <property type="evidence" value="ECO:0007669"/>
    <property type="project" value="TreeGrafter"/>
</dbReference>
<dbReference type="FunCoup" id="A0A2J7R232">
    <property type="interactions" value="1317"/>
</dbReference>
<dbReference type="InterPro" id="IPR007330">
    <property type="entry name" value="MIT_dom"/>
</dbReference>
<protein>
    <recommendedName>
        <fullName evidence="3">Serine/threonine-protein kinase ULK3</fullName>
        <ecNumber evidence="2">2.7.11.1</ecNumber>
    </recommendedName>
    <alternativeName>
        <fullName evidence="12">Unc-51-like kinase 3</fullName>
    </alternativeName>
</protein>
<dbReference type="GO" id="GO:0042594">
    <property type="term" value="P:response to starvation"/>
    <property type="evidence" value="ECO:0007669"/>
    <property type="project" value="TreeGrafter"/>
</dbReference>
<dbReference type="GO" id="GO:0034727">
    <property type="term" value="P:piecemeal microautophagy of the nucleus"/>
    <property type="evidence" value="ECO:0007669"/>
    <property type="project" value="TreeGrafter"/>
</dbReference>
<evidence type="ECO:0000256" key="4">
    <source>
        <dbReference type="ARBA" id="ARBA00022490"/>
    </source>
</evidence>
<evidence type="ECO:0000256" key="6">
    <source>
        <dbReference type="ARBA" id="ARBA00022679"/>
    </source>
</evidence>
<gene>
    <name evidence="18" type="ORF">B7P43_G01415</name>
</gene>
<comment type="similarity">
    <text evidence="16">Belongs to the protein kinase superfamily.</text>
</comment>
<dbReference type="SMART" id="SM00745">
    <property type="entry name" value="MIT"/>
    <property type="match status" value="1"/>
</dbReference>
<dbReference type="GO" id="GO:0005829">
    <property type="term" value="C:cytosol"/>
    <property type="evidence" value="ECO:0007669"/>
    <property type="project" value="TreeGrafter"/>
</dbReference>
<dbReference type="EC" id="2.7.11.1" evidence="2"/>
<evidence type="ECO:0000259" key="17">
    <source>
        <dbReference type="PROSITE" id="PS50011"/>
    </source>
</evidence>
<dbReference type="Pfam" id="PF04212">
    <property type="entry name" value="MIT"/>
    <property type="match status" value="2"/>
</dbReference>
<dbReference type="AlphaFoldDB" id="A0A2J7R232"/>
<accession>A0A2J7R232</accession>
<comment type="subcellular location">
    <subcellularLocation>
        <location evidence="1">Cytoplasm</location>
    </subcellularLocation>
</comment>
<organism evidence="18 19">
    <name type="scientific">Cryptotermes secundus</name>
    <dbReference type="NCBI Taxonomy" id="105785"/>
    <lineage>
        <taxon>Eukaryota</taxon>
        <taxon>Metazoa</taxon>
        <taxon>Ecdysozoa</taxon>
        <taxon>Arthropoda</taxon>
        <taxon>Hexapoda</taxon>
        <taxon>Insecta</taxon>
        <taxon>Pterygota</taxon>
        <taxon>Neoptera</taxon>
        <taxon>Polyneoptera</taxon>
        <taxon>Dictyoptera</taxon>
        <taxon>Blattodea</taxon>
        <taxon>Blattoidea</taxon>
        <taxon>Termitoidae</taxon>
        <taxon>Kalotermitidae</taxon>
        <taxon>Cryptotermitinae</taxon>
        <taxon>Cryptotermes</taxon>
    </lineage>
</organism>
<dbReference type="InterPro" id="IPR000719">
    <property type="entry name" value="Prot_kinase_dom"/>
</dbReference>
<dbReference type="InterPro" id="IPR017441">
    <property type="entry name" value="Protein_kinase_ATP_BS"/>
</dbReference>
<comment type="catalytic activity">
    <reaction evidence="13">
        <text>L-threonyl-[protein] + ATP = O-phospho-L-threonyl-[protein] + ADP + H(+)</text>
        <dbReference type="Rhea" id="RHEA:46608"/>
        <dbReference type="Rhea" id="RHEA-COMP:11060"/>
        <dbReference type="Rhea" id="RHEA-COMP:11605"/>
        <dbReference type="ChEBI" id="CHEBI:15378"/>
        <dbReference type="ChEBI" id="CHEBI:30013"/>
        <dbReference type="ChEBI" id="CHEBI:30616"/>
        <dbReference type="ChEBI" id="CHEBI:61977"/>
        <dbReference type="ChEBI" id="CHEBI:456216"/>
        <dbReference type="EC" id="2.7.11.1"/>
    </reaction>
</comment>
<dbReference type="Gene3D" id="1.10.510.10">
    <property type="entry name" value="Transferase(Phosphotransferase) domain 1"/>
    <property type="match status" value="1"/>
</dbReference>
<evidence type="ECO:0000256" key="10">
    <source>
        <dbReference type="ARBA" id="ARBA00022840"/>
    </source>
</evidence>
<dbReference type="PROSITE" id="PS00107">
    <property type="entry name" value="PROTEIN_KINASE_ATP"/>
    <property type="match status" value="1"/>
</dbReference>
<proteinExistence type="inferred from homology"/>
<keyword evidence="10 15" id="KW-0067">ATP-binding</keyword>
<dbReference type="GO" id="GO:0010506">
    <property type="term" value="P:regulation of autophagy"/>
    <property type="evidence" value="ECO:0007669"/>
    <property type="project" value="InterPro"/>
</dbReference>
<evidence type="ECO:0000256" key="1">
    <source>
        <dbReference type="ARBA" id="ARBA00004496"/>
    </source>
</evidence>
<dbReference type="GO" id="GO:0005524">
    <property type="term" value="F:ATP binding"/>
    <property type="evidence" value="ECO:0007669"/>
    <property type="project" value="UniProtKB-UniRule"/>
</dbReference>
<dbReference type="GO" id="GO:0061709">
    <property type="term" value="P:reticulophagy"/>
    <property type="evidence" value="ECO:0007669"/>
    <property type="project" value="TreeGrafter"/>
</dbReference>
<dbReference type="PROSITE" id="PS00108">
    <property type="entry name" value="PROTEIN_KINASE_ST"/>
    <property type="match status" value="1"/>
</dbReference>
<dbReference type="Gene3D" id="1.20.58.80">
    <property type="entry name" value="Phosphotransferase system, lactose/cellobiose-type IIA subunit"/>
    <property type="match status" value="2"/>
</dbReference>
<keyword evidence="6" id="KW-0808">Transferase</keyword>
<comment type="catalytic activity">
    <reaction evidence="14">
        <text>L-seryl-[protein] + ATP = O-phospho-L-seryl-[protein] + ADP + H(+)</text>
        <dbReference type="Rhea" id="RHEA:17989"/>
        <dbReference type="Rhea" id="RHEA-COMP:9863"/>
        <dbReference type="Rhea" id="RHEA-COMP:11604"/>
        <dbReference type="ChEBI" id="CHEBI:15378"/>
        <dbReference type="ChEBI" id="CHEBI:29999"/>
        <dbReference type="ChEBI" id="CHEBI:30616"/>
        <dbReference type="ChEBI" id="CHEBI:83421"/>
        <dbReference type="ChEBI" id="CHEBI:456216"/>
        <dbReference type="EC" id="2.7.11.1"/>
    </reaction>
</comment>
<dbReference type="PANTHER" id="PTHR24348:SF65">
    <property type="entry name" value="SERINE_THREONINE-PROTEIN KINASE ULK3"/>
    <property type="match status" value="1"/>
</dbReference>
<keyword evidence="19" id="KW-1185">Reference proteome</keyword>
<dbReference type="InterPro" id="IPR045269">
    <property type="entry name" value="Atg1-like"/>
</dbReference>
<dbReference type="EMBL" id="NEVH01008200">
    <property type="protein sequence ID" value="PNF34894.1"/>
    <property type="molecule type" value="Genomic_DNA"/>
</dbReference>